<dbReference type="Proteomes" id="UP000677918">
    <property type="component" value="Unassembled WGS sequence"/>
</dbReference>
<dbReference type="AlphaFoldDB" id="A0A8J4M1E5"/>
<evidence type="ECO:0000313" key="1">
    <source>
        <dbReference type="EMBL" id="GIQ68479.1"/>
    </source>
</evidence>
<dbReference type="EMBL" id="BOVK01000015">
    <property type="protein sequence ID" value="GIQ68479.1"/>
    <property type="molecule type" value="Genomic_DNA"/>
</dbReference>
<gene>
    <name evidence="1" type="ORF">XYCOK13_13030</name>
</gene>
<accession>A0A8J4M1E5</accession>
<organism evidence="1 2">
    <name type="scientific">Xylanibacillus composti</name>
    <dbReference type="NCBI Taxonomy" id="1572762"/>
    <lineage>
        <taxon>Bacteria</taxon>
        <taxon>Bacillati</taxon>
        <taxon>Bacillota</taxon>
        <taxon>Bacilli</taxon>
        <taxon>Bacillales</taxon>
        <taxon>Paenibacillaceae</taxon>
        <taxon>Xylanibacillus</taxon>
    </lineage>
</organism>
<evidence type="ECO:0000313" key="2">
    <source>
        <dbReference type="Proteomes" id="UP000677918"/>
    </source>
</evidence>
<protein>
    <submittedName>
        <fullName evidence="1">UPF0180 protein</fullName>
    </submittedName>
</protein>
<comment type="caution">
    <text evidence="1">The sequence shown here is derived from an EMBL/GenBank/DDBJ whole genome shotgun (WGS) entry which is preliminary data.</text>
</comment>
<keyword evidence="2" id="KW-1185">Reference proteome</keyword>
<name>A0A8J4M1E5_9BACL</name>
<reference evidence="1" key="1">
    <citation type="submission" date="2021-04" db="EMBL/GenBank/DDBJ databases">
        <title>Draft genome sequence of Xylanibacillus composti strain K13.</title>
        <authorList>
            <person name="Uke A."/>
            <person name="Chhe C."/>
            <person name="Baramee S."/>
            <person name="Kosugi A."/>
        </authorList>
    </citation>
    <scope>NUCLEOTIDE SEQUENCE</scope>
    <source>
        <strain evidence="1">K13</strain>
    </source>
</reference>
<dbReference type="NCBIfam" id="NF002845">
    <property type="entry name" value="PRK03094.1"/>
    <property type="match status" value="1"/>
</dbReference>
<proteinExistence type="predicted"/>
<dbReference type="InterPro" id="IPR005370">
    <property type="entry name" value="UPF0180"/>
</dbReference>
<sequence length="86" mass="9183">MRNGVKVVARIAVEESLNQVKEALQSAGHEVVAMNESSAQSCDCCVITGQDENVMGMADTTTQASVINAAGMTSEEIVEQVNRRLQ</sequence>
<dbReference type="Pfam" id="PF03698">
    <property type="entry name" value="UPF0180"/>
    <property type="match status" value="1"/>
</dbReference>